<gene>
    <name evidence="2" type="ORF">RAMLITH_12000</name>
</gene>
<name>A0A7X6DG66_9BURK</name>
<dbReference type="AlphaFoldDB" id="A0A7X6DG66"/>
<sequence>MTSLDSKLFAWQRLQVQCDAARVRLRQAMGSPTDDLGIATLHADLQRLQDEMAALLAEIDAMRRPRSAPEPDHR</sequence>
<dbReference type="RefSeq" id="WP_168107648.1">
    <property type="nucleotide sequence ID" value="NZ_VTOX01000003.1"/>
</dbReference>
<feature type="coiled-coil region" evidence="1">
    <location>
        <begin position="38"/>
        <end position="65"/>
    </location>
</feature>
<protein>
    <submittedName>
        <fullName evidence="2">Uncharacterized protein</fullName>
    </submittedName>
</protein>
<proteinExistence type="predicted"/>
<reference evidence="2 3" key="1">
    <citation type="journal article" date="2020" name="Nature">
        <title>Bacterial chemolithoautotrophy via manganese oxidation.</title>
        <authorList>
            <person name="Yu H."/>
            <person name="Leadbetter J.R."/>
        </authorList>
    </citation>
    <scope>NUCLEOTIDE SEQUENCE [LARGE SCALE GENOMIC DNA]</scope>
    <source>
        <strain evidence="2 3">RBP-1</strain>
    </source>
</reference>
<dbReference type="Proteomes" id="UP000521868">
    <property type="component" value="Unassembled WGS sequence"/>
</dbReference>
<evidence type="ECO:0000313" key="3">
    <source>
        <dbReference type="Proteomes" id="UP000521868"/>
    </source>
</evidence>
<comment type="caution">
    <text evidence="2">The sequence shown here is derived from an EMBL/GenBank/DDBJ whole genome shotgun (WGS) entry which is preliminary data.</text>
</comment>
<organism evidence="2 3">
    <name type="scientific">Ramlibacter lithotrophicus</name>
    <dbReference type="NCBI Taxonomy" id="2606681"/>
    <lineage>
        <taxon>Bacteria</taxon>
        <taxon>Pseudomonadati</taxon>
        <taxon>Pseudomonadota</taxon>
        <taxon>Betaproteobacteria</taxon>
        <taxon>Burkholderiales</taxon>
        <taxon>Comamonadaceae</taxon>
        <taxon>Ramlibacter</taxon>
    </lineage>
</organism>
<evidence type="ECO:0000313" key="2">
    <source>
        <dbReference type="EMBL" id="NKE66547.1"/>
    </source>
</evidence>
<keyword evidence="1" id="KW-0175">Coiled coil</keyword>
<accession>A0A7X6DG66</accession>
<keyword evidence="3" id="KW-1185">Reference proteome</keyword>
<evidence type="ECO:0000256" key="1">
    <source>
        <dbReference type="SAM" id="Coils"/>
    </source>
</evidence>
<dbReference type="EMBL" id="VTOX01000003">
    <property type="protein sequence ID" value="NKE66547.1"/>
    <property type="molecule type" value="Genomic_DNA"/>
</dbReference>